<organism evidence="3 4">
    <name type="scientific">Coprococcus catus</name>
    <dbReference type="NCBI Taxonomy" id="116085"/>
    <lineage>
        <taxon>Bacteria</taxon>
        <taxon>Bacillati</taxon>
        <taxon>Bacillota</taxon>
        <taxon>Clostridia</taxon>
        <taxon>Lachnospirales</taxon>
        <taxon>Lachnospiraceae</taxon>
        <taxon>Coprococcus</taxon>
    </lineage>
</organism>
<feature type="chain" id="PRO_5017582886" evidence="2">
    <location>
        <begin position="23"/>
        <end position="470"/>
    </location>
</feature>
<gene>
    <name evidence="3" type="ORF">DW070_13005</name>
</gene>
<sequence length="470" mass="53387">MKIRKYACIAISAALLMTGCQATPDQDIVANKNDNQASQNETSQSVDDTIAIDENADGKVVSEAISDSFDSTEGDVTIKVQADQVRAKNVPVLQAEAQSVSADDVKRWCNVFFGTEDVYEYRDEMTKSDIEKAILWRQQKISDRDGLLAEGYTEDEIDSTIELYQEEINNLKSNYDSAPEKYEGTKTDWEFHPASYWMKDETNGDEEDWSKEDKTESLEVRGDYEGKGAHISASNRQDADYQVHDMFFVLNDEVDINYNADPVISREEAIQMTSEKLKALTDKEWQVDSVDNNGNQWRIKYVPVINNLPCLLTDLSYDSTDAYAANLIYEMLEFEIIDGQITSVEWDSPMEITSTDSQPAEMLPFDDIYTAFKNYMQVKCTMTSLGMASDDEMEDETTTETEKVCANVNDIRQMYCRVKVKNSDQAFEYVPVYVFSGYASQGDYKEDGWVNHFCVVNATDGTIINTWLGY</sequence>
<dbReference type="RefSeq" id="WP_015512731.1">
    <property type="nucleotide sequence ID" value="NZ_JAQDKA010000023.1"/>
</dbReference>
<evidence type="ECO:0000313" key="4">
    <source>
        <dbReference type="Proteomes" id="UP000260773"/>
    </source>
</evidence>
<feature type="signal peptide" evidence="2">
    <location>
        <begin position="1"/>
        <end position="22"/>
    </location>
</feature>
<dbReference type="PROSITE" id="PS51257">
    <property type="entry name" value="PROKAR_LIPOPROTEIN"/>
    <property type="match status" value="1"/>
</dbReference>
<feature type="coiled-coil region" evidence="1">
    <location>
        <begin position="154"/>
        <end position="181"/>
    </location>
</feature>
<evidence type="ECO:0000256" key="2">
    <source>
        <dbReference type="SAM" id="SignalP"/>
    </source>
</evidence>
<dbReference type="EMBL" id="QVEP01000038">
    <property type="protein sequence ID" value="RGB76789.1"/>
    <property type="molecule type" value="Genomic_DNA"/>
</dbReference>
<proteinExistence type="predicted"/>
<dbReference type="AlphaFoldDB" id="A0A3E2TJ08"/>
<keyword evidence="2" id="KW-0732">Signal</keyword>
<comment type="caution">
    <text evidence="3">The sequence shown here is derived from an EMBL/GenBank/DDBJ whole genome shotgun (WGS) entry which is preliminary data.</text>
</comment>
<protein>
    <submittedName>
        <fullName evidence="3">Uncharacterized protein</fullName>
    </submittedName>
</protein>
<reference evidence="3 4" key="1">
    <citation type="submission" date="2018-08" db="EMBL/GenBank/DDBJ databases">
        <title>A genome reference for cultivated species of the human gut microbiota.</title>
        <authorList>
            <person name="Zou Y."/>
            <person name="Xue W."/>
            <person name="Luo G."/>
        </authorList>
    </citation>
    <scope>NUCLEOTIDE SEQUENCE [LARGE SCALE GENOMIC DNA]</scope>
    <source>
        <strain evidence="3 4">AF45-17</strain>
    </source>
</reference>
<evidence type="ECO:0000313" key="3">
    <source>
        <dbReference type="EMBL" id="RGB76789.1"/>
    </source>
</evidence>
<dbReference type="Proteomes" id="UP000260773">
    <property type="component" value="Unassembled WGS sequence"/>
</dbReference>
<name>A0A3E2TJ08_9FIRM</name>
<accession>A0A3E2TJ08</accession>
<keyword evidence="1" id="KW-0175">Coiled coil</keyword>
<evidence type="ECO:0000256" key="1">
    <source>
        <dbReference type="SAM" id="Coils"/>
    </source>
</evidence>